<organism evidence="2 3">
    <name type="scientific">Streptomyces pactum</name>
    <dbReference type="NCBI Taxonomy" id="68249"/>
    <lineage>
        <taxon>Bacteria</taxon>
        <taxon>Bacillati</taxon>
        <taxon>Actinomycetota</taxon>
        <taxon>Actinomycetes</taxon>
        <taxon>Kitasatosporales</taxon>
        <taxon>Streptomycetaceae</taxon>
        <taxon>Streptomyces</taxon>
    </lineage>
</organism>
<dbReference type="PROSITE" id="PS50987">
    <property type="entry name" value="HTH_ARSR_2"/>
    <property type="match status" value="1"/>
</dbReference>
<dbReference type="Proteomes" id="UP000189443">
    <property type="component" value="Chromosome"/>
</dbReference>
<dbReference type="InterPro" id="IPR001845">
    <property type="entry name" value="HTH_ArsR_DNA-bd_dom"/>
</dbReference>
<feature type="domain" description="HTH arsR-type" evidence="1">
    <location>
        <begin position="6"/>
        <end position="100"/>
    </location>
</feature>
<dbReference type="RefSeq" id="WP_055419905.1">
    <property type="nucleotide sequence ID" value="NZ_CP019724.1"/>
</dbReference>
<evidence type="ECO:0000313" key="3">
    <source>
        <dbReference type="Proteomes" id="UP000189443"/>
    </source>
</evidence>
<gene>
    <name evidence="2" type="ORF">B1H29_09965</name>
</gene>
<dbReference type="GO" id="GO:0003700">
    <property type="term" value="F:DNA-binding transcription factor activity"/>
    <property type="evidence" value="ECO:0007669"/>
    <property type="project" value="InterPro"/>
</dbReference>
<dbReference type="PANTHER" id="PTHR38600:SF2">
    <property type="entry name" value="SLL0088 PROTEIN"/>
    <property type="match status" value="1"/>
</dbReference>
<dbReference type="AlphaFoldDB" id="A0A1S6J663"/>
<evidence type="ECO:0000313" key="2">
    <source>
        <dbReference type="EMBL" id="AQS67211.1"/>
    </source>
</evidence>
<dbReference type="Gene3D" id="1.10.10.10">
    <property type="entry name" value="Winged helix-like DNA-binding domain superfamily/Winged helix DNA-binding domain"/>
    <property type="match status" value="1"/>
</dbReference>
<dbReference type="InterPro" id="IPR036390">
    <property type="entry name" value="WH_DNA-bd_sf"/>
</dbReference>
<dbReference type="NCBIfam" id="NF033788">
    <property type="entry name" value="HTH_metalloreg"/>
    <property type="match status" value="1"/>
</dbReference>
<dbReference type="CDD" id="cd00090">
    <property type="entry name" value="HTH_ARSR"/>
    <property type="match status" value="1"/>
</dbReference>
<proteinExistence type="predicted"/>
<dbReference type="InterPro" id="IPR011991">
    <property type="entry name" value="ArsR-like_HTH"/>
</dbReference>
<dbReference type="PANTHER" id="PTHR38600">
    <property type="entry name" value="TRANSCRIPTIONAL REGULATORY PROTEIN"/>
    <property type="match status" value="1"/>
</dbReference>
<accession>A0A1S6J663</accession>
<sequence length="126" mass="14030">MVVDGFPEVAEEGVDRLFHALADTTRRDIVRRCVRGDLSVSRLAEAYPMSFAAVQKHVAVLERAGLVVKQRRGREQLVRTDPDAVGRARQALDALEAAWRGRVDRMSHLLAQEADSDTHDPTEGQI</sequence>
<dbReference type="OrthoDB" id="9806976at2"/>
<dbReference type="SUPFAM" id="SSF46785">
    <property type="entry name" value="Winged helix' DNA-binding domain"/>
    <property type="match status" value="1"/>
</dbReference>
<dbReference type="KEGG" id="spac:B1H29_09965"/>
<dbReference type="InterPro" id="IPR036388">
    <property type="entry name" value="WH-like_DNA-bd_sf"/>
</dbReference>
<evidence type="ECO:0000259" key="1">
    <source>
        <dbReference type="PROSITE" id="PS50987"/>
    </source>
</evidence>
<protein>
    <submittedName>
        <fullName evidence="2">Transcriptional regulator</fullName>
    </submittedName>
</protein>
<dbReference type="EMBL" id="CP019724">
    <property type="protein sequence ID" value="AQS67211.1"/>
    <property type="molecule type" value="Genomic_DNA"/>
</dbReference>
<dbReference type="SMART" id="SM00418">
    <property type="entry name" value="HTH_ARSR"/>
    <property type="match status" value="1"/>
</dbReference>
<dbReference type="Pfam" id="PF12840">
    <property type="entry name" value="HTH_20"/>
    <property type="match status" value="1"/>
</dbReference>
<reference evidence="2 3" key="1">
    <citation type="submission" date="2017-02" db="EMBL/GenBank/DDBJ databases">
        <title>Streptomyces pactum ACT12 Genome sequencing and assembly.</title>
        <authorList>
            <person name="Xue Q."/>
            <person name="Yan X."/>
            <person name="Jia L."/>
            <person name="Yan H."/>
        </authorList>
    </citation>
    <scope>NUCLEOTIDE SEQUENCE [LARGE SCALE GENOMIC DNA]</scope>
    <source>
        <strain evidence="2 3">ACT12</strain>
    </source>
</reference>
<name>A0A1S6J663_9ACTN</name>
<keyword evidence="3" id="KW-1185">Reference proteome</keyword>